<dbReference type="PANTHER" id="PTHR30483">
    <property type="entry name" value="LEUCINE-SPECIFIC-BINDING PROTEIN"/>
    <property type="match status" value="1"/>
</dbReference>
<feature type="domain" description="Leucine-binding protein" evidence="2">
    <location>
        <begin position="34"/>
        <end position="296"/>
    </location>
</feature>
<gene>
    <name evidence="3" type="ORF">LCGC14_2083220</name>
</gene>
<dbReference type="Gene3D" id="3.40.50.2300">
    <property type="match status" value="2"/>
</dbReference>
<dbReference type="EMBL" id="LAZR01025220">
    <property type="protein sequence ID" value="KKL72608.1"/>
    <property type="molecule type" value="Genomic_DNA"/>
</dbReference>
<accession>A0A0F9EEU1</accession>
<evidence type="ECO:0000313" key="3">
    <source>
        <dbReference type="EMBL" id="KKL72608.1"/>
    </source>
</evidence>
<name>A0A0F9EEU1_9ZZZZ</name>
<evidence type="ECO:0000259" key="2">
    <source>
        <dbReference type="Pfam" id="PF13458"/>
    </source>
</evidence>
<reference evidence="3" key="1">
    <citation type="journal article" date="2015" name="Nature">
        <title>Complex archaea that bridge the gap between prokaryotes and eukaryotes.</title>
        <authorList>
            <person name="Spang A."/>
            <person name="Saw J.H."/>
            <person name="Jorgensen S.L."/>
            <person name="Zaremba-Niedzwiedzka K."/>
            <person name="Martijn J."/>
            <person name="Lind A.E."/>
            <person name="van Eijk R."/>
            <person name="Schleper C."/>
            <person name="Guy L."/>
            <person name="Ettema T.J."/>
        </authorList>
    </citation>
    <scope>NUCLEOTIDE SEQUENCE</scope>
</reference>
<dbReference type="SUPFAM" id="SSF53822">
    <property type="entry name" value="Periplasmic binding protein-like I"/>
    <property type="match status" value="1"/>
</dbReference>
<dbReference type="InterPro" id="IPR051010">
    <property type="entry name" value="BCAA_transport"/>
</dbReference>
<dbReference type="Pfam" id="PF13458">
    <property type="entry name" value="Peripla_BP_6"/>
    <property type="match status" value="1"/>
</dbReference>
<proteinExistence type="predicted"/>
<dbReference type="PANTHER" id="PTHR30483:SF6">
    <property type="entry name" value="PERIPLASMIC BINDING PROTEIN OF ABC TRANSPORTER FOR NATURAL AMINO ACIDS"/>
    <property type="match status" value="1"/>
</dbReference>
<organism evidence="3">
    <name type="scientific">marine sediment metagenome</name>
    <dbReference type="NCBI Taxonomy" id="412755"/>
    <lineage>
        <taxon>unclassified sequences</taxon>
        <taxon>metagenomes</taxon>
        <taxon>ecological metagenomes</taxon>
    </lineage>
</organism>
<dbReference type="InterPro" id="IPR028082">
    <property type="entry name" value="Peripla_BP_I"/>
</dbReference>
<comment type="caution">
    <text evidence="3">The sequence shown here is derived from an EMBL/GenBank/DDBJ whole genome shotgun (WGS) entry which is preliminary data.</text>
</comment>
<feature type="non-terminal residue" evidence="3">
    <location>
        <position position="296"/>
    </location>
</feature>
<protein>
    <recommendedName>
        <fullName evidence="2">Leucine-binding protein domain-containing protein</fullName>
    </recommendedName>
</protein>
<keyword evidence="1" id="KW-0732">Signal</keyword>
<evidence type="ECO:0000256" key="1">
    <source>
        <dbReference type="ARBA" id="ARBA00022729"/>
    </source>
</evidence>
<dbReference type="AlphaFoldDB" id="A0A0F9EEU1"/>
<dbReference type="InterPro" id="IPR028081">
    <property type="entry name" value="Leu-bd"/>
</dbReference>
<sequence>MKRRNFLRSAGALTLASTLPAPMVLRAATPEDYHIAGILSFSGAYGLIGNDMRKGAELAVAMRGGELLGKKVRFSWEDDETKPQPAVQKASRLLAEGTQLMFGAVSSASTLALQSLSTQRKVPHLVTISADDSITKMDGARYSFRTSNTLAMEMNMCVEFVKKRGIKRVYAVTADYQATRSAFDDFAAKAKAAGVEIVGNDFAPLGNRDFSVIIDKMARSDADGILVVATGNDGVTFCKQAGQVGMGLNKVLFGPVLQDEIFAAATGEAALGVNSGVRYHFSLDNPANAEFVTAYR</sequence>